<gene>
    <name evidence="1" type="ORF">GCM10022402_50000</name>
</gene>
<dbReference type="EMBL" id="BAABDD010000058">
    <property type="protein sequence ID" value="GAA3767011.1"/>
    <property type="molecule type" value="Genomic_DNA"/>
</dbReference>
<proteinExistence type="predicted"/>
<evidence type="ECO:0000313" key="2">
    <source>
        <dbReference type="Proteomes" id="UP001500908"/>
    </source>
</evidence>
<organism evidence="1 2">
    <name type="scientific">Salinactinospora qingdaonensis</name>
    <dbReference type="NCBI Taxonomy" id="702744"/>
    <lineage>
        <taxon>Bacteria</taxon>
        <taxon>Bacillati</taxon>
        <taxon>Actinomycetota</taxon>
        <taxon>Actinomycetes</taxon>
        <taxon>Streptosporangiales</taxon>
        <taxon>Nocardiopsidaceae</taxon>
        <taxon>Salinactinospora</taxon>
    </lineage>
</organism>
<evidence type="ECO:0000313" key="1">
    <source>
        <dbReference type="EMBL" id="GAA3767011.1"/>
    </source>
</evidence>
<comment type="caution">
    <text evidence="1">The sequence shown here is derived from an EMBL/GenBank/DDBJ whole genome shotgun (WGS) entry which is preliminary data.</text>
</comment>
<keyword evidence="2" id="KW-1185">Reference proteome</keyword>
<sequence length="78" mass="8069">MAGQLLHVWLGVVESDCDRLGWAALRRASVAGLGVVGRVESGRKKRRTFLIVAGDWVVPGLAGWCLVGGDGGGALLGV</sequence>
<name>A0ABP7GLC0_9ACTN</name>
<dbReference type="Proteomes" id="UP001500908">
    <property type="component" value="Unassembled WGS sequence"/>
</dbReference>
<accession>A0ABP7GLC0</accession>
<protein>
    <submittedName>
        <fullName evidence="1">Uncharacterized protein</fullName>
    </submittedName>
</protein>
<reference evidence="2" key="1">
    <citation type="journal article" date="2019" name="Int. J. Syst. Evol. Microbiol.">
        <title>The Global Catalogue of Microorganisms (GCM) 10K type strain sequencing project: providing services to taxonomists for standard genome sequencing and annotation.</title>
        <authorList>
            <consortium name="The Broad Institute Genomics Platform"/>
            <consortium name="The Broad Institute Genome Sequencing Center for Infectious Disease"/>
            <person name="Wu L."/>
            <person name="Ma J."/>
        </authorList>
    </citation>
    <scope>NUCLEOTIDE SEQUENCE [LARGE SCALE GENOMIC DNA]</scope>
    <source>
        <strain evidence="2">JCM 17137</strain>
    </source>
</reference>